<comment type="function">
    <text evidence="1">Required for the efficient initiation of filament assembly.</text>
</comment>
<dbReference type="GO" id="GO:0044780">
    <property type="term" value="P:bacterial-type flagellum assembly"/>
    <property type="evidence" value="ECO:0007669"/>
    <property type="project" value="InterPro"/>
</dbReference>
<reference evidence="4 5" key="1">
    <citation type="submission" date="2017-09" db="EMBL/GenBank/DDBJ databases">
        <title>Complete genome sequence of Verrucomicrobial strain HZ-65, isolated from freshwater.</title>
        <authorList>
            <person name="Choi A."/>
        </authorList>
    </citation>
    <scope>NUCLEOTIDE SEQUENCE [LARGE SCALE GENOMIC DNA]</scope>
    <source>
        <strain evidence="4 5">HZ-65</strain>
    </source>
</reference>
<proteinExistence type="inferred from homology"/>
<dbReference type="Proteomes" id="UP000217265">
    <property type="component" value="Chromosome"/>
</dbReference>
<protein>
    <recommendedName>
        <fullName evidence="6">Flagellar biosynthesis protein FlgN</fullName>
    </recommendedName>
</protein>
<dbReference type="KEGG" id="vbh:CMV30_09185"/>
<dbReference type="Gene3D" id="1.20.58.300">
    <property type="entry name" value="FlgN-like"/>
    <property type="match status" value="1"/>
</dbReference>
<evidence type="ECO:0000256" key="1">
    <source>
        <dbReference type="ARBA" id="ARBA00002397"/>
    </source>
</evidence>
<dbReference type="AlphaFoldDB" id="A0A290Q6R3"/>
<evidence type="ECO:0000313" key="5">
    <source>
        <dbReference type="Proteomes" id="UP000217265"/>
    </source>
</evidence>
<accession>A0A290Q6R3</accession>
<dbReference type="Pfam" id="PF05130">
    <property type="entry name" value="FlgN"/>
    <property type="match status" value="1"/>
</dbReference>
<comment type="similarity">
    <text evidence="2">Belongs to the FlgN family.</text>
</comment>
<dbReference type="SUPFAM" id="SSF140566">
    <property type="entry name" value="FlgN-like"/>
    <property type="match status" value="1"/>
</dbReference>
<evidence type="ECO:0000256" key="2">
    <source>
        <dbReference type="ARBA" id="ARBA00007703"/>
    </source>
</evidence>
<evidence type="ECO:0000313" key="4">
    <source>
        <dbReference type="EMBL" id="ATC64113.1"/>
    </source>
</evidence>
<dbReference type="InterPro" id="IPR007809">
    <property type="entry name" value="FlgN-like"/>
</dbReference>
<dbReference type="OrthoDB" id="194845at2"/>
<evidence type="ECO:0000256" key="3">
    <source>
        <dbReference type="ARBA" id="ARBA00022795"/>
    </source>
</evidence>
<sequence>MTVSTSWEFITECLRNELQEYGALLGLFEDQQANLLRRDADAVLALANSLEEQVRRAHDVREHREQAVRRFASSIAEPKDSTLRQLIHHFPAEVHPLIIALIDEINHLIHRVRRGARQNQVMLARTVEAHEEVLRMLRPDSFTKTYSPSGAVAHASSPAWQAAG</sequence>
<dbReference type="EMBL" id="CP023344">
    <property type="protein sequence ID" value="ATC64113.1"/>
    <property type="molecule type" value="Genomic_DNA"/>
</dbReference>
<evidence type="ECO:0008006" key="6">
    <source>
        <dbReference type="Google" id="ProtNLM"/>
    </source>
</evidence>
<keyword evidence="3" id="KW-1005">Bacterial flagellum biogenesis</keyword>
<keyword evidence="5" id="KW-1185">Reference proteome</keyword>
<name>A0A290Q6R3_9BACT</name>
<dbReference type="InterPro" id="IPR036679">
    <property type="entry name" value="FlgN-like_sf"/>
</dbReference>
<organism evidence="4 5">
    <name type="scientific">Nibricoccus aquaticus</name>
    <dbReference type="NCBI Taxonomy" id="2576891"/>
    <lineage>
        <taxon>Bacteria</taxon>
        <taxon>Pseudomonadati</taxon>
        <taxon>Verrucomicrobiota</taxon>
        <taxon>Opitutia</taxon>
        <taxon>Opitutales</taxon>
        <taxon>Opitutaceae</taxon>
        <taxon>Nibricoccus</taxon>
    </lineage>
</organism>
<gene>
    <name evidence="4" type="ORF">CMV30_09185</name>
</gene>